<evidence type="ECO:0000313" key="2">
    <source>
        <dbReference type="EMBL" id="KON73523.1"/>
    </source>
</evidence>
<evidence type="ECO:0000259" key="1">
    <source>
        <dbReference type="Pfam" id="PF12773"/>
    </source>
</evidence>
<organism evidence="2 3">
    <name type="scientific">Cellulosimicrobium cellulans F16</name>
    <dbReference type="NCBI Taxonomy" id="1350482"/>
    <lineage>
        <taxon>Bacteria</taxon>
        <taxon>Bacillati</taxon>
        <taxon>Actinomycetota</taxon>
        <taxon>Actinomycetes</taxon>
        <taxon>Micrococcales</taxon>
        <taxon>Promicromonosporaceae</taxon>
        <taxon>Cellulosimicrobium</taxon>
    </lineage>
</organism>
<sequence>MSAPIAFTDNVRDLSNAGGYQFEFRCERCGNGYRSAYQTDVVAKGSSLIQAAGRFFGGKVADLSYAAGSWAADRQTNSSAKDKALDAAVGEVRDAFRQCHGCGDWMCHEVCWNDAVGQCVRCSPKQVEELAQLQAEARRYQVQEQLRTTDLVGGADVRTAAVTRCPSCDAKVDGGKFCGECGERLARVAACRECGTQNAAGARFCAECGSPQAA</sequence>
<comment type="caution">
    <text evidence="2">The sequence shown here is derived from an EMBL/GenBank/DDBJ whole genome shotgun (WGS) entry which is preliminary data.</text>
</comment>
<protein>
    <recommendedName>
        <fullName evidence="1">DZANK-type domain-containing protein</fullName>
    </recommendedName>
</protein>
<feature type="domain" description="DZANK-type" evidence="1">
    <location>
        <begin position="165"/>
        <end position="209"/>
    </location>
</feature>
<accession>A0A0M0F7U2</accession>
<dbReference type="Pfam" id="PF12773">
    <property type="entry name" value="DZR"/>
    <property type="match status" value="1"/>
</dbReference>
<proteinExistence type="predicted"/>
<keyword evidence="3" id="KW-1185">Reference proteome</keyword>
<dbReference type="PATRIC" id="fig|1350482.3.peg.2276"/>
<dbReference type="RefSeq" id="WP_197088712.1">
    <property type="nucleotide sequence ID" value="NZ_KQ435290.1"/>
</dbReference>
<dbReference type="InterPro" id="IPR025874">
    <property type="entry name" value="DZR"/>
</dbReference>
<reference evidence="2 3" key="1">
    <citation type="journal article" date="2015" name="Sci. Rep.">
        <title>Functional and structural properties of a novel cellulosome-like multienzyme complex: efficient glycoside hydrolysis of water-insoluble 7-xylosyl-10-deacetylpaclitaxel.</title>
        <authorList>
            <person name="Dou T.Y."/>
            <person name="Luan H.W."/>
            <person name="Ge G.B."/>
            <person name="Dong M.M."/>
            <person name="Zou H.F."/>
            <person name="He Y.Q."/>
            <person name="Cui P."/>
            <person name="Wang J.Y."/>
            <person name="Hao D.C."/>
            <person name="Yang S.L."/>
            <person name="Yang L."/>
        </authorList>
    </citation>
    <scope>NUCLEOTIDE SEQUENCE [LARGE SCALE GENOMIC DNA]</scope>
    <source>
        <strain evidence="2 3">F16</strain>
    </source>
</reference>
<dbReference type="Proteomes" id="UP000037387">
    <property type="component" value="Unassembled WGS sequence"/>
</dbReference>
<dbReference type="AlphaFoldDB" id="A0A0M0F7U2"/>
<gene>
    <name evidence="2" type="ORF">M768_11315</name>
</gene>
<evidence type="ECO:0000313" key="3">
    <source>
        <dbReference type="Proteomes" id="UP000037387"/>
    </source>
</evidence>
<name>A0A0M0F7U2_CELCE</name>
<dbReference type="EMBL" id="ATNL01000008">
    <property type="protein sequence ID" value="KON73523.1"/>
    <property type="molecule type" value="Genomic_DNA"/>
</dbReference>